<keyword evidence="3" id="KW-1185">Reference proteome</keyword>
<name>A0ABV1ANU8_9FIRM</name>
<dbReference type="CDD" id="cd07344">
    <property type="entry name" value="M48_yhfN_like"/>
    <property type="match status" value="1"/>
</dbReference>
<dbReference type="Proteomes" id="UP001446032">
    <property type="component" value="Unassembled WGS sequence"/>
</dbReference>
<dbReference type="PANTHER" id="PTHR30399">
    <property type="entry name" value="UNCHARACTERIZED PROTEIN YGJP"/>
    <property type="match status" value="1"/>
</dbReference>
<feature type="domain" description="YgjP-like metallopeptidase" evidence="1">
    <location>
        <begin position="91"/>
        <end position="187"/>
    </location>
</feature>
<dbReference type="Pfam" id="PF01863">
    <property type="entry name" value="YgjP-like"/>
    <property type="match status" value="2"/>
</dbReference>
<evidence type="ECO:0000259" key="1">
    <source>
        <dbReference type="Pfam" id="PF01863"/>
    </source>
</evidence>
<dbReference type="InterPro" id="IPR053136">
    <property type="entry name" value="UTP_pyrophosphatase-like"/>
</dbReference>
<evidence type="ECO:0000313" key="3">
    <source>
        <dbReference type="Proteomes" id="UP001446032"/>
    </source>
</evidence>
<dbReference type="Gene3D" id="3.30.2010.10">
    <property type="entry name" value="Metalloproteases ('zincins'), catalytic domain"/>
    <property type="match status" value="1"/>
</dbReference>
<organism evidence="2 3">
    <name type="scientific">Blautia intestinihominis</name>
    <dbReference type="NCBI Taxonomy" id="3133152"/>
    <lineage>
        <taxon>Bacteria</taxon>
        <taxon>Bacillati</taxon>
        <taxon>Bacillota</taxon>
        <taxon>Clostridia</taxon>
        <taxon>Lachnospirales</taxon>
        <taxon>Lachnospiraceae</taxon>
        <taxon>Blautia</taxon>
    </lineage>
</organism>
<dbReference type="GO" id="GO:0008237">
    <property type="term" value="F:metallopeptidase activity"/>
    <property type="evidence" value="ECO:0007669"/>
    <property type="project" value="UniProtKB-KW"/>
</dbReference>
<sequence>MILWNFFCITEGKTIDTITYELIRSDRKTISLQVKPDGRVIVRAPQRLAKYRVVRFVKDHEDWILKQQKKLEDYRETRHVITDEERRDGVQKALKIFPERTAYFAARMGVNYGRITIREQKTRWGSCSSAGNLNFNWRLVLMPPEILDYVVVHELAHRKEMNHSSKFWAIVEQEMPDYQERKQRLKELGGQFI</sequence>
<proteinExistence type="predicted"/>
<evidence type="ECO:0000313" key="2">
    <source>
        <dbReference type="EMBL" id="MEQ2359026.1"/>
    </source>
</evidence>
<protein>
    <submittedName>
        <fullName evidence="2">SprT family zinc-dependent metalloprotease</fullName>
        <ecNumber evidence="2">3.4.-.-</ecNumber>
    </submittedName>
</protein>
<keyword evidence="2" id="KW-0482">Metalloprotease</keyword>
<dbReference type="PANTHER" id="PTHR30399:SF1">
    <property type="entry name" value="UTP PYROPHOSPHATASE"/>
    <property type="match status" value="1"/>
</dbReference>
<dbReference type="EC" id="3.4.-.-" evidence="2"/>
<keyword evidence="2" id="KW-0645">Protease</keyword>
<dbReference type="EMBL" id="JBBMEI010000037">
    <property type="protein sequence ID" value="MEQ2359026.1"/>
    <property type="molecule type" value="Genomic_DNA"/>
</dbReference>
<accession>A0ABV1ANU8</accession>
<gene>
    <name evidence="2" type="ORF">WMO75_11940</name>
</gene>
<feature type="domain" description="YgjP-like metallopeptidase" evidence="1">
    <location>
        <begin position="28"/>
        <end position="78"/>
    </location>
</feature>
<dbReference type="InterPro" id="IPR002725">
    <property type="entry name" value="YgjP-like_metallopeptidase"/>
</dbReference>
<comment type="caution">
    <text evidence="2">The sequence shown here is derived from an EMBL/GenBank/DDBJ whole genome shotgun (WGS) entry which is preliminary data.</text>
</comment>
<keyword evidence="2" id="KW-0378">Hydrolase</keyword>
<reference evidence="2 3" key="1">
    <citation type="submission" date="2024-03" db="EMBL/GenBank/DDBJ databases">
        <title>Human intestinal bacterial collection.</title>
        <authorList>
            <person name="Pauvert C."/>
            <person name="Hitch T.C.A."/>
            <person name="Clavel T."/>
        </authorList>
    </citation>
    <scope>NUCLEOTIDE SEQUENCE [LARGE SCALE GENOMIC DNA]</scope>
    <source>
        <strain evidence="2 3">CLA-AA-H95</strain>
    </source>
</reference>